<dbReference type="Pfam" id="PF21948">
    <property type="entry name" value="LplA-B_cat"/>
    <property type="match status" value="1"/>
</dbReference>
<dbReference type="GO" id="GO:0005524">
    <property type="term" value="F:ATP binding"/>
    <property type="evidence" value="ECO:0007669"/>
    <property type="project" value="UniProtKB-KW"/>
</dbReference>
<dbReference type="Pfam" id="PF10437">
    <property type="entry name" value="Lip_prot_lig_C"/>
    <property type="match status" value="1"/>
</dbReference>
<dbReference type="SUPFAM" id="SSF82649">
    <property type="entry name" value="SufE/NifU"/>
    <property type="match status" value="1"/>
</dbReference>
<dbReference type="Proteomes" id="UP000053326">
    <property type="component" value="Unassembled WGS sequence"/>
</dbReference>
<keyword evidence="6" id="KW-0067">ATP-binding</keyword>
<dbReference type="Gene3D" id="3.30.930.10">
    <property type="entry name" value="Bira Bifunctional Protein, Domain 2"/>
    <property type="match status" value="1"/>
</dbReference>
<evidence type="ECO:0000313" key="9">
    <source>
        <dbReference type="EMBL" id="KUK37267.1"/>
    </source>
</evidence>
<name>A0A101FHS7_9THEO</name>
<dbReference type="EMBL" id="LGFO01000002">
    <property type="protein sequence ID" value="KUK37267.1"/>
    <property type="molecule type" value="Genomic_DNA"/>
</dbReference>
<evidence type="ECO:0000259" key="8">
    <source>
        <dbReference type="PROSITE" id="PS51733"/>
    </source>
</evidence>
<dbReference type="GO" id="GO:0009249">
    <property type="term" value="P:protein lipoylation"/>
    <property type="evidence" value="ECO:0007669"/>
    <property type="project" value="InterPro"/>
</dbReference>
<evidence type="ECO:0000313" key="10">
    <source>
        <dbReference type="Proteomes" id="UP000053326"/>
    </source>
</evidence>
<dbReference type="InterPro" id="IPR045864">
    <property type="entry name" value="aa-tRNA-synth_II/BPL/LPL"/>
</dbReference>
<comment type="catalytic activity">
    <reaction evidence="7">
        <text>L-lysyl-[lipoyl-carrier protein] + (R)-lipoate + ATP = N(6)-[(R)-lipoyl]-L-lysyl-[lipoyl-carrier protein] + AMP + diphosphate + H(+)</text>
        <dbReference type="Rhea" id="RHEA:49288"/>
        <dbReference type="Rhea" id="RHEA-COMP:10500"/>
        <dbReference type="Rhea" id="RHEA-COMP:10502"/>
        <dbReference type="ChEBI" id="CHEBI:15378"/>
        <dbReference type="ChEBI" id="CHEBI:29969"/>
        <dbReference type="ChEBI" id="CHEBI:30616"/>
        <dbReference type="ChEBI" id="CHEBI:33019"/>
        <dbReference type="ChEBI" id="CHEBI:83088"/>
        <dbReference type="ChEBI" id="CHEBI:83099"/>
        <dbReference type="ChEBI" id="CHEBI:456215"/>
        <dbReference type="EC" id="6.3.1.20"/>
    </reaction>
</comment>
<dbReference type="UniPathway" id="UPA00537">
    <property type="reaction ID" value="UER00594"/>
</dbReference>
<comment type="pathway">
    <text evidence="1">Protein modification; protein lipoylation via exogenous pathway; protein N(6)-(lipoyl)lysine from lipoate: step 2/2.</text>
</comment>
<dbReference type="OMA" id="MYLIEPK"/>
<dbReference type="GO" id="GO:0016979">
    <property type="term" value="F:lipoate-protein ligase activity"/>
    <property type="evidence" value="ECO:0007669"/>
    <property type="project" value="UniProtKB-EC"/>
</dbReference>
<dbReference type="Gene3D" id="3.30.390.50">
    <property type="entry name" value="CO dehydrogenase flavoprotein, C-terminal domain"/>
    <property type="match status" value="1"/>
</dbReference>
<keyword evidence="5" id="KW-0547">Nucleotide-binding</keyword>
<dbReference type="PANTHER" id="PTHR12561">
    <property type="entry name" value="LIPOATE-PROTEIN LIGASE"/>
    <property type="match status" value="1"/>
</dbReference>
<dbReference type="InterPro" id="IPR004562">
    <property type="entry name" value="LipoylTrfase_LipoateP_Ligase"/>
</dbReference>
<keyword evidence="4 9" id="KW-0436">Ligase</keyword>
<comment type="pathway">
    <text evidence="2">Protein modification; protein lipoylation via exogenous pathway; protein N(6)-(lipoyl)lysine from lipoate: step 1/2.</text>
</comment>
<evidence type="ECO:0000256" key="2">
    <source>
        <dbReference type="ARBA" id="ARBA00005124"/>
    </source>
</evidence>
<comment type="caution">
    <text evidence="9">The sequence shown here is derived from an EMBL/GenBank/DDBJ whole genome shotgun (WGS) entry which is preliminary data.</text>
</comment>
<feature type="domain" description="BPL/LPL catalytic" evidence="8">
    <location>
        <begin position="28"/>
        <end position="213"/>
    </location>
</feature>
<dbReference type="NCBIfam" id="TIGR00545">
    <property type="entry name" value="lipoyltrans"/>
    <property type="match status" value="1"/>
</dbReference>
<dbReference type="PROSITE" id="PS51733">
    <property type="entry name" value="BPL_LPL_CATALYTIC"/>
    <property type="match status" value="1"/>
</dbReference>
<dbReference type="InterPro" id="IPR019491">
    <property type="entry name" value="Lipoate_protein_ligase_C"/>
</dbReference>
<dbReference type="AlphaFoldDB" id="A0A101FHS7"/>
<dbReference type="SUPFAM" id="SSF55681">
    <property type="entry name" value="Class II aaRS and biotin synthetases"/>
    <property type="match status" value="1"/>
</dbReference>
<sequence>MRTAYASSSSYDPWYNLAIEEYLLNHVAENEIILYLWQNDNTVVIGKHQNAWKECACKELESEGGKLARRLSGGGAVYHDLGNLNFTFVMDRKLYDLERQLHVLLLAVRNLGIEAEFSGRNDLTVEGKKFSGNAFCFKSRSAYHHGTILVDTDMNRLARYLRVSKEKIASKGVDVKSVRSRVVNLARLNPEITIEAVRQSVKESFAQVYGEYSREIQFDGDSEEILRLYQKYASWEWRYGETPDFDISLRNRFDWGEIELCLSIDEGLIKKAVIYSDAIDCGLVEALAESLQGIPFRKDVIIERVGCIEGAGMRSFVRDLLGWLGAREF</sequence>
<dbReference type="GO" id="GO:0017118">
    <property type="term" value="F:lipoyltransferase activity"/>
    <property type="evidence" value="ECO:0007669"/>
    <property type="project" value="TreeGrafter"/>
</dbReference>
<organism evidence="9 10">
    <name type="scientific">Thermacetogenium phaeum</name>
    <dbReference type="NCBI Taxonomy" id="85874"/>
    <lineage>
        <taxon>Bacteria</taxon>
        <taxon>Bacillati</taxon>
        <taxon>Bacillota</taxon>
        <taxon>Clostridia</taxon>
        <taxon>Thermoanaerobacterales</taxon>
        <taxon>Thermoanaerobacteraceae</taxon>
        <taxon>Thermacetogenium</taxon>
    </lineage>
</organism>
<evidence type="ECO:0000256" key="5">
    <source>
        <dbReference type="ARBA" id="ARBA00022741"/>
    </source>
</evidence>
<gene>
    <name evidence="9" type="ORF">XD66_0044</name>
</gene>
<dbReference type="InterPro" id="IPR004143">
    <property type="entry name" value="BPL_LPL_catalytic"/>
</dbReference>
<dbReference type="EC" id="6.3.1.20" evidence="3"/>
<dbReference type="PANTHER" id="PTHR12561:SF3">
    <property type="entry name" value="LIPOYLTRANSFERASE 1, MITOCHONDRIAL"/>
    <property type="match status" value="1"/>
</dbReference>
<proteinExistence type="predicted"/>
<evidence type="ECO:0000256" key="6">
    <source>
        <dbReference type="ARBA" id="ARBA00022840"/>
    </source>
</evidence>
<evidence type="ECO:0000256" key="1">
    <source>
        <dbReference type="ARBA" id="ARBA00005085"/>
    </source>
</evidence>
<evidence type="ECO:0000256" key="7">
    <source>
        <dbReference type="ARBA" id="ARBA00048037"/>
    </source>
</evidence>
<accession>A0A101FHS7</accession>
<reference evidence="10" key="1">
    <citation type="journal article" date="2015" name="MBio">
        <title>Genome-Resolved Metagenomic Analysis Reveals Roles for Candidate Phyla and Other Microbial Community Members in Biogeochemical Transformations in Oil Reservoirs.</title>
        <authorList>
            <person name="Hu P."/>
            <person name="Tom L."/>
            <person name="Singh A."/>
            <person name="Thomas B.C."/>
            <person name="Baker B.J."/>
            <person name="Piceno Y.M."/>
            <person name="Andersen G.L."/>
            <person name="Banfield J.F."/>
        </authorList>
    </citation>
    <scope>NUCLEOTIDE SEQUENCE [LARGE SCALE GENOMIC DNA]</scope>
</reference>
<evidence type="ECO:0000256" key="4">
    <source>
        <dbReference type="ARBA" id="ARBA00022598"/>
    </source>
</evidence>
<dbReference type="CDD" id="cd16443">
    <property type="entry name" value="LplA"/>
    <property type="match status" value="1"/>
</dbReference>
<protein>
    <recommendedName>
        <fullName evidence="3">lipoate--protein ligase</fullName>
        <ecNumber evidence="3">6.3.1.20</ecNumber>
    </recommendedName>
</protein>
<dbReference type="PATRIC" id="fig|85874.4.peg.657"/>
<evidence type="ECO:0000256" key="3">
    <source>
        <dbReference type="ARBA" id="ARBA00012367"/>
    </source>
</evidence>
<dbReference type="GO" id="GO:0005737">
    <property type="term" value="C:cytoplasm"/>
    <property type="evidence" value="ECO:0007669"/>
    <property type="project" value="TreeGrafter"/>
</dbReference>